<dbReference type="RefSeq" id="WP_343858629.1">
    <property type="nucleotide sequence ID" value="NZ_BAAAFD010000003.1"/>
</dbReference>
<keyword evidence="1" id="KW-0472">Membrane</keyword>
<feature type="transmembrane region" description="Helical" evidence="1">
    <location>
        <begin position="291"/>
        <end position="309"/>
    </location>
</feature>
<reference evidence="3" key="1">
    <citation type="journal article" date="2019" name="Int. J. Syst. Evol. Microbiol.">
        <title>The Global Catalogue of Microorganisms (GCM) 10K type strain sequencing project: providing services to taxonomists for standard genome sequencing and annotation.</title>
        <authorList>
            <consortium name="The Broad Institute Genomics Platform"/>
            <consortium name="The Broad Institute Genome Sequencing Center for Infectious Disease"/>
            <person name="Wu L."/>
            <person name="Ma J."/>
        </authorList>
    </citation>
    <scope>NUCLEOTIDE SEQUENCE [LARGE SCALE GENOMIC DNA]</scope>
    <source>
        <strain evidence="3">JCM 15896</strain>
    </source>
</reference>
<accession>A0ABP3WSG4</accession>
<feature type="transmembrane region" description="Helical" evidence="1">
    <location>
        <begin position="442"/>
        <end position="462"/>
    </location>
</feature>
<keyword evidence="3" id="KW-1185">Reference proteome</keyword>
<evidence type="ECO:0000313" key="3">
    <source>
        <dbReference type="Proteomes" id="UP001500359"/>
    </source>
</evidence>
<dbReference type="Gene3D" id="3.40.50.450">
    <property type="match status" value="1"/>
</dbReference>
<feature type="transmembrane region" description="Helical" evidence="1">
    <location>
        <begin position="315"/>
        <end position="335"/>
    </location>
</feature>
<evidence type="ECO:0000256" key="1">
    <source>
        <dbReference type="SAM" id="Phobius"/>
    </source>
</evidence>
<dbReference type="EMBL" id="BAAAFD010000003">
    <property type="protein sequence ID" value="GAA0856067.1"/>
    <property type="molecule type" value="Genomic_DNA"/>
</dbReference>
<dbReference type="Proteomes" id="UP001500359">
    <property type="component" value="Unassembled WGS sequence"/>
</dbReference>
<name>A0ABP3WSG4_9ALTE</name>
<sequence length="569" mass="64075">MASALAINIGVSGHRDIPLQDVAKLEAAIDDELNAMQQRYPNSTINVLSGLAEGADQLVARVALKRKVNVIAVLPFDIEEYENDFTEDNAKSEFSALLAQCVDVKVCHIDDSADRDEGYSALGRTLVSCSDIILALWDGVVDPSEGLDSASVLPGGTADVVKMCVEGLMDDSSLLFSKPNKTYCKWLLTNRTRHPSLPASIGSAENIASWKPLPIPGNQELSVLQDILGKTEHFNLDAQAISQQDKDNSVAFLLGSLEKKDTLGPITKLIEIYSVADCLAQTRQKQRFTSLKLITVLSFFAITAQQVYAGLFPTLTWFIIHIVLVAIVLGIYRLFFVGTDSKEEQFVEWRVFAEDLRVQIFWHIAGISDHCANNYRTTKLYEMDWIVDNLNKLMMTIPEPQQYDINFVRKNWIIDQRNYFYGQRGERGRAAQLMVKFKKFKILSVVFFALAIALMFFSVFKIQFNWLSALSDDLLFIIIALAFISSALLKTFSAQMGFEELSQRYLRTGYFFQQAMNRMAIIDAQALRNQTSQIRSYQNVIKTIGIEALNENAAWLQLHKMNAYQVQVS</sequence>
<proteinExistence type="predicted"/>
<protein>
    <recommendedName>
        <fullName evidence="4">SMODS and SLOG-associating 2TM effector domain-containing protein</fullName>
    </recommendedName>
</protein>
<organism evidence="2 3">
    <name type="scientific">Aliiglaciecola litoralis</name>
    <dbReference type="NCBI Taxonomy" id="582857"/>
    <lineage>
        <taxon>Bacteria</taxon>
        <taxon>Pseudomonadati</taxon>
        <taxon>Pseudomonadota</taxon>
        <taxon>Gammaproteobacteria</taxon>
        <taxon>Alteromonadales</taxon>
        <taxon>Alteromonadaceae</taxon>
        <taxon>Aliiglaciecola</taxon>
    </lineage>
</organism>
<dbReference type="SUPFAM" id="SSF102405">
    <property type="entry name" value="MCP/YpsA-like"/>
    <property type="match status" value="1"/>
</dbReference>
<evidence type="ECO:0008006" key="4">
    <source>
        <dbReference type="Google" id="ProtNLM"/>
    </source>
</evidence>
<comment type="caution">
    <text evidence="2">The sequence shown here is derived from an EMBL/GenBank/DDBJ whole genome shotgun (WGS) entry which is preliminary data.</text>
</comment>
<evidence type="ECO:0000313" key="2">
    <source>
        <dbReference type="EMBL" id="GAA0856067.1"/>
    </source>
</evidence>
<keyword evidence="1" id="KW-1133">Transmembrane helix</keyword>
<gene>
    <name evidence="2" type="ORF">GCM10009114_16700</name>
</gene>
<feature type="transmembrane region" description="Helical" evidence="1">
    <location>
        <begin position="474"/>
        <end position="492"/>
    </location>
</feature>
<keyword evidence="1" id="KW-0812">Transmembrane</keyword>